<dbReference type="PANTHER" id="PTHR43689">
    <property type="entry name" value="HYDROLASE"/>
    <property type="match status" value="1"/>
</dbReference>
<accession>A0A445L6G9</accession>
<dbReference type="InterPro" id="IPR029058">
    <property type="entry name" value="AB_hydrolase_fold"/>
</dbReference>
<dbReference type="EMBL" id="QZWG01000003">
    <property type="protein sequence ID" value="RZC18554.1"/>
    <property type="molecule type" value="Genomic_DNA"/>
</dbReference>
<reference evidence="1 2" key="1">
    <citation type="submission" date="2018-09" db="EMBL/GenBank/DDBJ databases">
        <title>A high-quality reference genome of wild soybean provides a powerful tool to mine soybean genomes.</title>
        <authorList>
            <person name="Xie M."/>
            <person name="Chung C.Y.L."/>
            <person name="Li M.-W."/>
            <person name="Wong F.-L."/>
            <person name="Chan T.-F."/>
            <person name="Lam H.-M."/>
        </authorList>
    </citation>
    <scope>NUCLEOTIDE SEQUENCE [LARGE SCALE GENOMIC DNA]</scope>
    <source>
        <strain evidence="2">cv. W05</strain>
        <tissue evidence="1">Hypocotyl of etiolated seedlings</tissue>
    </source>
</reference>
<evidence type="ECO:0000313" key="2">
    <source>
        <dbReference type="Proteomes" id="UP000289340"/>
    </source>
</evidence>
<protein>
    <submittedName>
        <fullName evidence="1">Putative lysophospholipase BODYGUARD 5</fullName>
    </submittedName>
</protein>
<dbReference type="Gene3D" id="3.40.50.1820">
    <property type="entry name" value="alpha/beta hydrolase"/>
    <property type="match status" value="1"/>
</dbReference>
<dbReference type="PANTHER" id="PTHR43689:SF14">
    <property type="entry name" value="LYSOPHOSPHOLIPASE BODYGUARD 4-RELATED"/>
    <property type="match status" value="1"/>
</dbReference>
<comment type="caution">
    <text evidence="1">The sequence shown here is derived from an EMBL/GenBank/DDBJ whole genome shotgun (WGS) entry which is preliminary data.</text>
</comment>
<organism evidence="1 2">
    <name type="scientific">Glycine soja</name>
    <name type="common">Wild soybean</name>
    <dbReference type="NCBI Taxonomy" id="3848"/>
    <lineage>
        <taxon>Eukaryota</taxon>
        <taxon>Viridiplantae</taxon>
        <taxon>Streptophyta</taxon>
        <taxon>Embryophyta</taxon>
        <taxon>Tracheophyta</taxon>
        <taxon>Spermatophyta</taxon>
        <taxon>Magnoliopsida</taxon>
        <taxon>eudicotyledons</taxon>
        <taxon>Gunneridae</taxon>
        <taxon>Pentapetalae</taxon>
        <taxon>rosids</taxon>
        <taxon>fabids</taxon>
        <taxon>Fabales</taxon>
        <taxon>Fabaceae</taxon>
        <taxon>Papilionoideae</taxon>
        <taxon>50 kb inversion clade</taxon>
        <taxon>NPAAA clade</taxon>
        <taxon>indigoferoid/millettioid clade</taxon>
        <taxon>Phaseoleae</taxon>
        <taxon>Glycine</taxon>
        <taxon>Glycine subgen. Soja</taxon>
    </lineage>
</organism>
<dbReference type="AlphaFoldDB" id="A0A445L6G9"/>
<proteinExistence type="predicted"/>
<name>A0A445L6G9_GLYSO</name>
<gene>
    <name evidence="1" type="ORF">D0Y65_005692</name>
</gene>
<keyword evidence="2" id="KW-1185">Reference proteome</keyword>
<dbReference type="Proteomes" id="UP000289340">
    <property type="component" value="Chromosome 3"/>
</dbReference>
<sequence>MGCLIALTLAAKYPKCVKSITLTAPPYTSCEGNDACLNALSMLAGKKFWSPLSFGYSYMSWYEHLGPTVCLVYCRNHRIWESILKFIARKRHLHFLTIDLTRHTHHSAWSTMHNVICGGEKFVDSYLMILTKAGVRINVIQGDKDKAVPMECCSKLNLKAPNAEISIIPNANHGTVLFGRKKEFACSLEHIWESCC</sequence>
<dbReference type="Gramene" id="XM_028368061.1">
    <property type="protein sequence ID" value="XP_028223862.1"/>
    <property type="gene ID" value="LOC114405606"/>
</dbReference>
<dbReference type="SUPFAM" id="SSF53474">
    <property type="entry name" value="alpha/beta-Hydrolases"/>
    <property type="match status" value="1"/>
</dbReference>
<evidence type="ECO:0000313" key="1">
    <source>
        <dbReference type="EMBL" id="RZC18554.1"/>
    </source>
</evidence>